<dbReference type="PANTHER" id="PTHR21039">
    <property type="entry name" value="HISTIDINOL PHOSPHATASE-RELATED"/>
    <property type="match status" value="1"/>
</dbReference>
<name>A0A0H2YTR6_CLOP1</name>
<dbReference type="KEGG" id="cpf:CPF_2137"/>
<dbReference type="GO" id="GO:0004401">
    <property type="term" value="F:histidinol-phosphatase activity"/>
    <property type="evidence" value="ECO:0007669"/>
    <property type="project" value="UniProtKB-UniRule"/>
</dbReference>
<feature type="domain" description="PHP" evidence="9">
    <location>
        <begin position="4"/>
        <end position="191"/>
    </location>
</feature>
<evidence type="ECO:0000313" key="11">
    <source>
        <dbReference type="Proteomes" id="UP000001823"/>
    </source>
</evidence>
<dbReference type="Proteomes" id="UP000001823">
    <property type="component" value="Chromosome"/>
</dbReference>
<evidence type="ECO:0000256" key="5">
    <source>
        <dbReference type="ARBA" id="ARBA00022801"/>
    </source>
</evidence>
<protein>
    <recommendedName>
        <fullName evidence="3 8">Histidinol-phosphatase</fullName>
        <shortName evidence="8">HolPase</shortName>
        <ecNumber evidence="3 8">3.1.3.15</ecNumber>
    </recommendedName>
</protein>
<dbReference type="HOGENOM" id="CLU_054611_3_0_9"/>
<dbReference type="eggNOG" id="COG1387">
    <property type="taxonomic scope" value="Bacteria"/>
</dbReference>
<comment type="catalytic activity">
    <reaction evidence="7 8">
        <text>L-histidinol phosphate + H2O = L-histidinol + phosphate</text>
        <dbReference type="Rhea" id="RHEA:14465"/>
        <dbReference type="ChEBI" id="CHEBI:15377"/>
        <dbReference type="ChEBI" id="CHEBI:43474"/>
        <dbReference type="ChEBI" id="CHEBI:57699"/>
        <dbReference type="ChEBI" id="CHEBI:57980"/>
        <dbReference type="EC" id="3.1.3.15"/>
    </reaction>
</comment>
<dbReference type="InterPro" id="IPR016195">
    <property type="entry name" value="Pol/histidinol_Pase-like"/>
</dbReference>
<dbReference type="PANTHER" id="PTHR21039:SF0">
    <property type="entry name" value="HISTIDINOL-PHOSPHATASE"/>
    <property type="match status" value="1"/>
</dbReference>
<dbReference type="EMBL" id="CP000246">
    <property type="protein sequence ID" value="ABG84472.1"/>
    <property type="molecule type" value="Genomic_DNA"/>
</dbReference>
<dbReference type="NCBIfam" id="TIGR01856">
    <property type="entry name" value="hisJ_fam"/>
    <property type="match status" value="1"/>
</dbReference>
<keyword evidence="5 8" id="KW-0378">Hydrolase</keyword>
<organism evidence="10 11">
    <name type="scientific">Clostridium perfringens (strain ATCC 13124 / DSM 756 / JCM 1290 / NCIMB 6125 / NCTC 8237 / Type A)</name>
    <dbReference type="NCBI Taxonomy" id="195103"/>
    <lineage>
        <taxon>Bacteria</taxon>
        <taxon>Bacillati</taxon>
        <taxon>Bacillota</taxon>
        <taxon>Clostridia</taxon>
        <taxon>Eubacteriales</taxon>
        <taxon>Clostridiaceae</taxon>
        <taxon>Clostridium</taxon>
    </lineage>
</organism>
<accession>A0A0H2YTR6</accession>
<keyword evidence="6 8" id="KW-0368">Histidine biosynthesis</keyword>
<gene>
    <name evidence="10" type="ordered locus">CPF_2137</name>
</gene>
<evidence type="ECO:0000256" key="4">
    <source>
        <dbReference type="ARBA" id="ARBA00022605"/>
    </source>
</evidence>
<dbReference type="InterPro" id="IPR010140">
    <property type="entry name" value="Histidinol_P_phosphatase_HisJ"/>
</dbReference>
<dbReference type="PaxDb" id="195103-CPF_2137"/>
<dbReference type="AlphaFoldDB" id="A0A0H2YTR6"/>
<sequence>MLYDCHIHTEFSADSELKIKDILEKAKKNNLGIITTEHLDYNLKTHPQFAELDIEGYLKEYSKYRGENMQQGVELGLAMNNVDENFAFYEKYKDKFDMIIGSIHSINGVTLSRFLKQDTRPKEVVYGEYLDNMLKCIEFYDIFDTLGHIDYPCRYSTYNDKEMTLKDFKSKFQAIFKTLIAKNKVLELNTTRLDDETSFKNMVEIYSYYRELGGKYITLGSDSHKIEHVGRNFEKLYKFLEETKLTPCYFKDRKLIPCSYPL</sequence>
<evidence type="ECO:0000256" key="3">
    <source>
        <dbReference type="ARBA" id="ARBA00013085"/>
    </source>
</evidence>
<dbReference type="STRING" id="195103.CPF_2137"/>
<evidence type="ECO:0000256" key="8">
    <source>
        <dbReference type="RuleBase" id="RU366003"/>
    </source>
</evidence>
<evidence type="ECO:0000256" key="2">
    <source>
        <dbReference type="ARBA" id="ARBA00009152"/>
    </source>
</evidence>
<dbReference type="GO" id="GO:0005737">
    <property type="term" value="C:cytoplasm"/>
    <property type="evidence" value="ECO:0007669"/>
    <property type="project" value="TreeGrafter"/>
</dbReference>
<dbReference type="GO" id="GO:0000105">
    <property type="term" value="P:L-histidine biosynthetic process"/>
    <property type="evidence" value="ECO:0007669"/>
    <property type="project" value="UniProtKB-UniRule"/>
</dbReference>
<dbReference type="GeneID" id="93001582"/>
<comment type="pathway">
    <text evidence="1 8">Amino-acid biosynthesis; L-histidine biosynthesis; L-histidine from 5-phospho-alpha-D-ribose 1-diphosphate: step 8/9.</text>
</comment>
<dbReference type="Gene3D" id="3.20.20.140">
    <property type="entry name" value="Metal-dependent hydrolases"/>
    <property type="match status" value="1"/>
</dbReference>
<evidence type="ECO:0000313" key="10">
    <source>
        <dbReference type="EMBL" id="ABG84472.1"/>
    </source>
</evidence>
<dbReference type="RefSeq" id="WP_003469844.1">
    <property type="nucleotide sequence ID" value="NC_008261.1"/>
</dbReference>
<evidence type="ECO:0000259" key="9">
    <source>
        <dbReference type="Pfam" id="PF02811"/>
    </source>
</evidence>
<keyword evidence="11" id="KW-1185">Reference proteome</keyword>
<evidence type="ECO:0000256" key="7">
    <source>
        <dbReference type="ARBA" id="ARBA00049158"/>
    </source>
</evidence>
<keyword evidence="4 8" id="KW-0028">Amino-acid biosynthesis</keyword>
<proteinExistence type="inferred from homology"/>
<dbReference type="NCBIfam" id="NF004086">
    <property type="entry name" value="PRK05588.1"/>
    <property type="match status" value="1"/>
</dbReference>
<dbReference type="InterPro" id="IPR004013">
    <property type="entry name" value="PHP_dom"/>
</dbReference>
<evidence type="ECO:0000256" key="1">
    <source>
        <dbReference type="ARBA" id="ARBA00004970"/>
    </source>
</evidence>
<comment type="similarity">
    <text evidence="2 8">Belongs to the PHP hydrolase family. HisK subfamily.</text>
</comment>
<evidence type="ECO:0000256" key="6">
    <source>
        <dbReference type="ARBA" id="ARBA00023102"/>
    </source>
</evidence>
<dbReference type="EC" id="3.1.3.15" evidence="3 8"/>
<dbReference type="Pfam" id="PF02811">
    <property type="entry name" value="PHP"/>
    <property type="match status" value="1"/>
</dbReference>
<dbReference type="SUPFAM" id="SSF89550">
    <property type="entry name" value="PHP domain-like"/>
    <property type="match status" value="1"/>
</dbReference>
<dbReference type="UniPathway" id="UPA00031">
    <property type="reaction ID" value="UER00013"/>
</dbReference>
<reference evidence="10 11" key="1">
    <citation type="journal article" date="2006" name="Genome Res.">
        <title>Skewed genomic variability in strains of the toxigenic bacterial pathogen, Clostridium perfringens.</title>
        <authorList>
            <person name="Myers G.S."/>
            <person name="Rasko D.A."/>
            <person name="Cheung J.K."/>
            <person name="Ravel J."/>
            <person name="Seshadri R."/>
            <person name="Deboy R.T."/>
            <person name="Ren Q."/>
            <person name="Varga J."/>
            <person name="Awad M.M."/>
            <person name="Brinkac L.M."/>
            <person name="Daugherty S.C."/>
            <person name="Haft D.H."/>
            <person name="Dodson R.J."/>
            <person name="Madupu R."/>
            <person name="Nelson W.C."/>
            <person name="Rosovitz M.J."/>
            <person name="Sullivan S.A."/>
            <person name="Khouri H."/>
            <person name="Dimitrov G.I."/>
            <person name="Watkins K.L."/>
            <person name="Mulligan S."/>
            <person name="Benton J."/>
            <person name="Radune D."/>
            <person name="Fisher D.J."/>
            <person name="Atkins H.S."/>
            <person name="Hiscox T."/>
            <person name="Jost B.H."/>
            <person name="Billington S.J."/>
            <person name="Songer J.G."/>
            <person name="McClane B.A."/>
            <person name="Titball R.W."/>
            <person name="Rood J.I."/>
            <person name="Melville S.B."/>
            <person name="Paulsen I.T."/>
        </authorList>
    </citation>
    <scope>NUCLEOTIDE SEQUENCE [LARGE SCALE GENOMIC DNA]</scope>
    <source>
        <strain evidence="11">ATCC 13124 / DSM 756 / JCM 1290 / NCIMB 6125 / NCTC 8237 / S 107 / Type A</strain>
    </source>
</reference>